<dbReference type="GeneID" id="19306195"/>
<dbReference type="PROSITE" id="PS51192">
    <property type="entry name" value="HELICASE_ATP_BIND_1"/>
    <property type="match status" value="1"/>
</dbReference>
<dbReference type="Pfam" id="PF00271">
    <property type="entry name" value="Helicase_C"/>
    <property type="match status" value="1"/>
</dbReference>
<comment type="catalytic activity">
    <reaction evidence="6">
        <text>Couples ATP hydrolysis with the unwinding of duplex DNA by translocating in the 3'-5' direction.</text>
        <dbReference type="EC" id="5.6.2.4"/>
    </reaction>
</comment>
<dbReference type="PANTHER" id="PTHR13710:SF105">
    <property type="entry name" value="ATP-DEPENDENT DNA HELICASE Q1"/>
    <property type="match status" value="1"/>
</dbReference>
<evidence type="ECO:0000256" key="4">
    <source>
        <dbReference type="ARBA" id="ARBA00023125"/>
    </source>
</evidence>
<dbReference type="OrthoDB" id="10261556at2759"/>
<accession>S7RPQ3</accession>
<evidence type="ECO:0000256" key="3">
    <source>
        <dbReference type="ARBA" id="ARBA00022840"/>
    </source>
</evidence>
<feature type="domain" description="Helicase ATP-binding" evidence="8">
    <location>
        <begin position="35"/>
        <end position="211"/>
    </location>
</feature>
<dbReference type="RefSeq" id="XP_007866680.1">
    <property type="nucleotide sequence ID" value="XM_007868489.1"/>
</dbReference>
<evidence type="ECO:0000259" key="8">
    <source>
        <dbReference type="PROSITE" id="PS51192"/>
    </source>
</evidence>
<gene>
    <name evidence="10" type="ORF">GLOTRDRAFT_43440</name>
</gene>
<dbReference type="Pfam" id="PF00270">
    <property type="entry name" value="DEAD"/>
    <property type="match status" value="1"/>
</dbReference>
<dbReference type="GO" id="GO:0003677">
    <property type="term" value="F:DNA binding"/>
    <property type="evidence" value="ECO:0007669"/>
    <property type="project" value="UniProtKB-KW"/>
</dbReference>
<reference evidence="10 11" key="1">
    <citation type="journal article" date="2012" name="Science">
        <title>The Paleozoic origin of enzymatic lignin decomposition reconstructed from 31 fungal genomes.</title>
        <authorList>
            <person name="Floudas D."/>
            <person name="Binder M."/>
            <person name="Riley R."/>
            <person name="Barry K."/>
            <person name="Blanchette R.A."/>
            <person name="Henrissat B."/>
            <person name="Martinez A.T."/>
            <person name="Otillar R."/>
            <person name="Spatafora J.W."/>
            <person name="Yadav J.S."/>
            <person name="Aerts A."/>
            <person name="Benoit I."/>
            <person name="Boyd A."/>
            <person name="Carlson A."/>
            <person name="Copeland A."/>
            <person name="Coutinho P.M."/>
            <person name="de Vries R.P."/>
            <person name="Ferreira P."/>
            <person name="Findley K."/>
            <person name="Foster B."/>
            <person name="Gaskell J."/>
            <person name="Glotzer D."/>
            <person name="Gorecki P."/>
            <person name="Heitman J."/>
            <person name="Hesse C."/>
            <person name="Hori C."/>
            <person name="Igarashi K."/>
            <person name="Jurgens J.A."/>
            <person name="Kallen N."/>
            <person name="Kersten P."/>
            <person name="Kohler A."/>
            <person name="Kuees U."/>
            <person name="Kumar T.K.A."/>
            <person name="Kuo A."/>
            <person name="LaButti K."/>
            <person name="Larrondo L.F."/>
            <person name="Lindquist E."/>
            <person name="Ling A."/>
            <person name="Lombard V."/>
            <person name="Lucas S."/>
            <person name="Lundell T."/>
            <person name="Martin R."/>
            <person name="McLaughlin D.J."/>
            <person name="Morgenstern I."/>
            <person name="Morin E."/>
            <person name="Murat C."/>
            <person name="Nagy L.G."/>
            <person name="Nolan M."/>
            <person name="Ohm R.A."/>
            <person name="Patyshakuliyeva A."/>
            <person name="Rokas A."/>
            <person name="Ruiz-Duenas F.J."/>
            <person name="Sabat G."/>
            <person name="Salamov A."/>
            <person name="Samejima M."/>
            <person name="Schmutz J."/>
            <person name="Slot J.C."/>
            <person name="St John F."/>
            <person name="Stenlid J."/>
            <person name="Sun H."/>
            <person name="Sun S."/>
            <person name="Syed K."/>
            <person name="Tsang A."/>
            <person name="Wiebenga A."/>
            <person name="Young D."/>
            <person name="Pisabarro A."/>
            <person name="Eastwood D.C."/>
            <person name="Martin F."/>
            <person name="Cullen D."/>
            <person name="Grigoriev I.V."/>
            <person name="Hibbett D.S."/>
        </authorList>
    </citation>
    <scope>NUCLEOTIDE SEQUENCE [LARGE SCALE GENOMIC DNA]</scope>
    <source>
        <strain evidence="10 11">ATCC 11539</strain>
    </source>
</reference>
<keyword evidence="5" id="KW-0413">Isomerase</keyword>
<protein>
    <recommendedName>
        <fullName evidence="7">DNA 3'-5' helicase</fullName>
        <ecNumber evidence="7">5.6.2.4</ecNumber>
    </recommendedName>
</protein>
<dbReference type="GO" id="GO:0043138">
    <property type="term" value="F:3'-5' DNA helicase activity"/>
    <property type="evidence" value="ECO:0007669"/>
    <property type="project" value="UniProtKB-EC"/>
</dbReference>
<name>S7RPQ3_GLOTA</name>
<evidence type="ECO:0000256" key="7">
    <source>
        <dbReference type="ARBA" id="ARBA00034808"/>
    </source>
</evidence>
<dbReference type="SUPFAM" id="SSF52540">
    <property type="entry name" value="P-loop containing nucleoside triphosphate hydrolases"/>
    <property type="match status" value="1"/>
</dbReference>
<dbReference type="InterPro" id="IPR001650">
    <property type="entry name" value="Helicase_C-like"/>
</dbReference>
<dbReference type="GO" id="GO:0016787">
    <property type="term" value="F:hydrolase activity"/>
    <property type="evidence" value="ECO:0007669"/>
    <property type="project" value="UniProtKB-KW"/>
</dbReference>
<keyword evidence="10" id="KW-0378">Hydrolase</keyword>
<dbReference type="SMART" id="SM00487">
    <property type="entry name" value="DEXDc"/>
    <property type="match status" value="1"/>
</dbReference>
<evidence type="ECO:0000313" key="10">
    <source>
        <dbReference type="EMBL" id="EPQ54869.1"/>
    </source>
</evidence>
<dbReference type="KEGG" id="gtr:GLOTRDRAFT_43440"/>
<comment type="similarity">
    <text evidence="1">Belongs to the helicase family. RecQ subfamily.</text>
</comment>
<dbReference type="InterPro" id="IPR014001">
    <property type="entry name" value="Helicase_ATP-bd"/>
</dbReference>
<dbReference type="GO" id="GO:0000724">
    <property type="term" value="P:double-strand break repair via homologous recombination"/>
    <property type="evidence" value="ECO:0007669"/>
    <property type="project" value="TreeGrafter"/>
</dbReference>
<evidence type="ECO:0000256" key="6">
    <source>
        <dbReference type="ARBA" id="ARBA00034617"/>
    </source>
</evidence>
<dbReference type="SMART" id="SM00490">
    <property type="entry name" value="HELICc"/>
    <property type="match status" value="1"/>
</dbReference>
<dbReference type="PROSITE" id="PS51194">
    <property type="entry name" value="HELICASE_CTER"/>
    <property type="match status" value="1"/>
</dbReference>
<dbReference type="EMBL" id="KB469303">
    <property type="protein sequence ID" value="EPQ54869.1"/>
    <property type="molecule type" value="Genomic_DNA"/>
</dbReference>
<keyword evidence="2" id="KW-0547">Nucleotide-binding</keyword>
<dbReference type="GO" id="GO:0005524">
    <property type="term" value="F:ATP binding"/>
    <property type="evidence" value="ECO:0007669"/>
    <property type="project" value="UniProtKB-KW"/>
</dbReference>
<dbReference type="HOGENOM" id="CLU_001103_19_0_1"/>
<keyword evidence="4" id="KW-0238">DNA-binding</keyword>
<organism evidence="10 11">
    <name type="scientific">Gloeophyllum trabeum (strain ATCC 11539 / FP-39264 / Madison 617)</name>
    <name type="common">Brown rot fungus</name>
    <dbReference type="NCBI Taxonomy" id="670483"/>
    <lineage>
        <taxon>Eukaryota</taxon>
        <taxon>Fungi</taxon>
        <taxon>Dikarya</taxon>
        <taxon>Basidiomycota</taxon>
        <taxon>Agaricomycotina</taxon>
        <taxon>Agaricomycetes</taxon>
        <taxon>Gloeophyllales</taxon>
        <taxon>Gloeophyllaceae</taxon>
        <taxon>Gloeophyllum</taxon>
    </lineage>
</organism>
<dbReference type="OMA" id="QVMQMKM"/>
<evidence type="ECO:0000256" key="5">
    <source>
        <dbReference type="ARBA" id="ARBA00023235"/>
    </source>
</evidence>
<dbReference type="InterPro" id="IPR011545">
    <property type="entry name" value="DEAD/DEAH_box_helicase_dom"/>
</dbReference>
<dbReference type="Proteomes" id="UP000030669">
    <property type="component" value="Unassembled WGS sequence"/>
</dbReference>
<evidence type="ECO:0000259" key="9">
    <source>
        <dbReference type="PROSITE" id="PS51194"/>
    </source>
</evidence>
<dbReference type="GO" id="GO:0005694">
    <property type="term" value="C:chromosome"/>
    <property type="evidence" value="ECO:0007669"/>
    <property type="project" value="TreeGrafter"/>
</dbReference>
<evidence type="ECO:0000313" key="11">
    <source>
        <dbReference type="Proteomes" id="UP000030669"/>
    </source>
</evidence>
<dbReference type="InterPro" id="IPR027417">
    <property type="entry name" value="P-loop_NTPase"/>
</dbReference>
<keyword evidence="11" id="KW-1185">Reference proteome</keyword>
<dbReference type="eggNOG" id="KOG0351">
    <property type="taxonomic scope" value="Eukaryota"/>
</dbReference>
<sequence>MPSSSQTKWSIKKIRDLTEQKFRKRACLFQVKVAQAIRERRKDVVAVAATGFGKTLAFWTPLLMAMADGEDRCIIVVSPLNLLGRQNVQLLEDAGLKGVAIEAKTATAKTFQEIEEGRYQVIVANPEVIMQEGGRFERLWKVPSFTSRLLYVVFDEAHCVSQWSDFREQFKYIGSLRYLIPGTIPFLVASATLPEPVLQDVAEILQLRRGETEYIRRSNDRPDIHLAVHRMEHPANSYRDLAFLIPDNFQPTDMLPPKFLIFFDDRKDTEEAVKYLRSRLPEELRSKIKYFHSVMSPEYREDEYEALRESDLWGLCVTDSFGMGLDLPDITLIVQWRATCDINTLWQRFGRAARSDGIVGTAVLFVEKGQFDEERERLRLVAEARKEKASTSGNAFCGIGGP</sequence>
<dbReference type="AlphaFoldDB" id="S7RPQ3"/>
<dbReference type="STRING" id="670483.S7RPQ3"/>
<dbReference type="Gene3D" id="3.40.50.300">
    <property type="entry name" value="P-loop containing nucleotide triphosphate hydrolases"/>
    <property type="match status" value="2"/>
</dbReference>
<evidence type="ECO:0000256" key="2">
    <source>
        <dbReference type="ARBA" id="ARBA00022741"/>
    </source>
</evidence>
<proteinExistence type="inferred from homology"/>
<evidence type="ECO:0000256" key="1">
    <source>
        <dbReference type="ARBA" id="ARBA00005446"/>
    </source>
</evidence>
<feature type="domain" description="Helicase C-terminal" evidence="9">
    <location>
        <begin position="247"/>
        <end position="400"/>
    </location>
</feature>
<dbReference type="PANTHER" id="PTHR13710">
    <property type="entry name" value="DNA HELICASE RECQ FAMILY MEMBER"/>
    <property type="match status" value="1"/>
</dbReference>
<dbReference type="EC" id="5.6.2.4" evidence="7"/>
<keyword evidence="3" id="KW-0067">ATP-binding</keyword>
<dbReference type="GO" id="GO:0009378">
    <property type="term" value="F:four-way junction helicase activity"/>
    <property type="evidence" value="ECO:0007669"/>
    <property type="project" value="TreeGrafter"/>
</dbReference>
<dbReference type="GO" id="GO:0005737">
    <property type="term" value="C:cytoplasm"/>
    <property type="evidence" value="ECO:0007669"/>
    <property type="project" value="TreeGrafter"/>
</dbReference>